<accession>A0A0Q3WWD0</accession>
<dbReference type="PANTHER" id="PTHR33442:SF1">
    <property type="entry name" value="TRANS-3-HYDROXY-L-PROLINE DEHYDRATASE"/>
    <property type="match status" value="1"/>
</dbReference>
<evidence type="ECO:0000313" key="3">
    <source>
        <dbReference type="Proteomes" id="UP000051888"/>
    </source>
</evidence>
<comment type="caution">
    <text evidence="2">The sequence shown here is derived from an EMBL/GenBank/DDBJ whole genome shotgun (WGS) entry which is preliminary data.</text>
</comment>
<sequence length="334" mass="36810">MEFHQHFSTIDTHTAGEPLRIIISGVPDIKGNTMLEKRQYFTENLDHIRQILMYEPRGHHGMYGCIVTPPVSEKAEFGVLFMHNEGLSTMCGHGIIAVVTALVETGRLHISPEKETILIDSPAGLITAKVYFENNEVQSVAFLNVPSFVYKKNLVLTVGNRECQIDVAYGGAFYAIVTASDFSLSLNIEQLPMIQKTAKQIKEAIEDKLMVQHPLEDGISGIYGVIFTDKAHRPNSDLRSVTVFADQQIDRSPCGTGTSALLASLYESGRLAENDLFVNESIVGSQLSGKCVGKTMIKDYQAIITEINGRAFVTGLHQFFVDPSDPLADGFLLK</sequence>
<dbReference type="Pfam" id="PF05544">
    <property type="entry name" value="Pro_racemase"/>
    <property type="match status" value="1"/>
</dbReference>
<dbReference type="PIRSF" id="PIRSF029792">
    <property type="entry name" value="Pro_racemase"/>
    <property type="match status" value="1"/>
</dbReference>
<protein>
    <submittedName>
        <fullName evidence="2">Proline racemase</fullName>
    </submittedName>
</protein>
<dbReference type="OrthoDB" id="181267at2"/>
<dbReference type="EMBL" id="LJJC01000004">
    <property type="protein sequence ID" value="KQL52883.1"/>
    <property type="molecule type" value="Genomic_DNA"/>
</dbReference>
<gene>
    <name evidence="2" type="ORF">AN964_04710</name>
</gene>
<dbReference type="GO" id="GO:0047580">
    <property type="term" value="F:4-hydroxyproline epimerase activity"/>
    <property type="evidence" value="ECO:0007669"/>
    <property type="project" value="TreeGrafter"/>
</dbReference>
<dbReference type="RefSeq" id="WP_055738592.1">
    <property type="nucleotide sequence ID" value="NZ_JAAIWL010000018.1"/>
</dbReference>
<evidence type="ECO:0000313" key="2">
    <source>
        <dbReference type="EMBL" id="KQL52883.1"/>
    </source>
</evidence>
<organism evidence="2 3">
    <name type="scientific">Heyndrickxia shackletonii</name>
    <dbReference type="NCBI Taxonomy" id="157838"/>
    <lineage>
        <taxon>Bacteria</taxon>
        <taxon>Bacillati</taxon>
        <taxon>Bacillota</taxon>
        <taxon>Bacilli</taxon>
        <taxon>Bacillales</taxon>
        <taxon>Bacillaceae</taxon>
        <taxon>Heyndrickxia</taxon>
    </lineage>
</organism>
<dbReference type="STRING" id="157838.AN964_04710"/>
<dbReference type="SFLD" id="SFLDS00028">
    <property type="entry name" value="Proline_Racemase"/>
    <property type="match status" value="1"/>
</dbReference>
<comment type="similarity">
    <text evidence="1">Belongs to the proline racemase family.</text>
</comment>
<dbReference type="FunFam" id="3.10.310.10:FF:000003">
    <property type="entry name" value="Proline racemase"/>
    <property type="match status" value="1"/>
</dbReference>
<dbReference type="SUPFAM" id="SSF54506">
    <property type="entry name" value="Diaminopimelate epimerase-like"/>
    <property type="match status" value="1"/>
</dbReference>
<dbReference type="PATRIC" id="fig|157838.3.peg.1047"/>
<evidence type="ECO:0000256" key="1">
    <source>
        <dbReference type="ARBA" id="ARBA00007529"/>
    </source>
</evidence>
<dbReference type="AlphaFoldDB" id="A0A0Q3WWD0"/>
<reference evidence="2 3" key="1">
    <citation type="submission" date="2015-09" db="EMBL/GenBank/DDBJ databases">
        <title>Genome sequencing project for genomic taxonomy and phylogenomics of Bacillus-like bacteria.</title>
        <authorList>
            <person name="Liu B."/>
            <person name="Wang J."/>
            <person name="Zhu Y."/>
            <person name="Liu G."/>
            <person name="Chen Q."/>
            <person name="Chen Z."/>
            <person name="Lan J."/>
            <person name="Che J."/>
            <person name="Ge C."/>
            <person name="Shi H."/>
            <person name="Pan Z."/>
            <person name="Liu X."/>
        </authorList>
    </citation>
    <scope>NUCLEOTIDE SEQUENCE [LARGE SCALE GENOMIC DNA]</scope>
    <source>
        <strain evidence="2 3">LMG 18435</strain>
    </source>
</reference>
<name>A0A0Q3WWD0_9BACI</name>
<keyword evidence="3" id="KW-1185">Reference proteome</keyword>
<dbReference type="Gene3D" id="3.10.310.10">
    <property type="entry name" value="Diaminopimelate Epimerase, Chain A, domain 1"/>
    <property type="match status" value="2"/>
</dbReference>
<proteinExistence type="inferred from homology"/>
<dbReference type="Proteomes" id="UP000051888">
    <property type="component" value="Unassembled WGS sequence"/>
</dbReference>
<dbReference type="PANTHER" id="PTHR33442">
    <property type="entry name" value="TRANS-3-HYDROXY-L-PROLINE DEHYDRATASE"/>
    <property type="match status" value="1"/>
</dbReference>
<dbReference type="InterPro" id="IPR008794">
    <property type="entry name" value="Pro_racemase_fam"/>
</dbReference>